<dbReference type="GO" id="GO:0008097">
    <property type="term" value="F:5S rRNA binding"/>
    <property type="evidence" value="ECO:0000318"/>
    <property type="project" value="GO_Central"/>
</dbReference>
<dbReference type="STRING" id="39947.A0A0P0XML6"/>
<reference evidence="4 5" key="3">
    <citation type="journal article" date="2013" name="Rice">
        <title>Improvement of the Oryza sativa Nipponbare reference genome using next generation sequence and optical map data.</title>
        <authorList>
            <person name="Kawahara Y."/>
            <person name="de la Bastide M."/>
            <person name="Hamilton J.P."/>
            <person name="Kanamori H."/>
            <person name="McCombie W.R."/>
            <person name="Ouyang S."/>
            <person name="Schwartz D.C."/>
            <person name="Tanaka T."/>
            <person name="Wu J."/>
            <person name="Zhou S."/>
            <person name="Childs K.L."/>
            <person name="Davidson R.M."/>
            <person name="Lin H."/>
            <person name="Quesada-Ocampo L."/>
            <person name="Vaillancourt B."/>
            <person name="Sakai H."/>
            <person name="Lee S.S."/>
            <person name="Kim J."/>
            <person name="Numa H."/>
            <person name="Itoh T."/>
            <person name="Buell C.R."/>
            <person name="Matsumoto T."/>
        </authorList>
    </citation>
    <scope>NUCLEOTIDE SEQUENCE [LARGE SCALE GENOMIC DNA]</scope>
    <source>
        <strain evidence="5">cv. Nipponbare</strain>
    </source>
</reference>
<dbReference type="Proteomes" id="UP000059680">
    <property type="component" value="Chromosome 9"/>
</dbReference>
<reference evidence="4 5" key="2">
    <citation type="journal article" date="2013" name="Plant Cell Physiol.">
        <title>Rice Annotation Project Database (RAP-DB): an integrative and interactive database for rice genomics.</title>
        <authorList>
            <person name="Sakai H."/>
            <person name="Lee S.S."/>
            <person name="Tanaka T."/>
            <person name="Numa H."/>
            <person name="Kim J."/>
            <person name="Kawahara Y."/>
            <person name="Wakimoto H."/>
            <person name="Yang C.C."/>
            <person name="Iwamoto M."/>
            <person name="Abe T."/>
            <person name="Yamada Y."/>
            <person name="Muto A."/>
            <person name="Inokuchi H."/>
            <person name="Ikemura T."/>
            <person name="Matsumoto T."/>
            <person name="Sasaki T."/>
            <person name="Itoh T."/>
        </authorList>
    </citation>
    <scope>NUCLEOTIDE SEQUENCE [LARGE SCALE GENOMIC DNA]</scope>
    <source>
        <strain evidence="5">cv. Nipponbare</strain>
    </source>
</reference>
<dbReference type="GO" id="GO:0005840">
    <property type="term" value="C:ribosome"/>
    <property type="evidence" value="ECO:0007669"/>
    <property type="project" value="UniProtKB-KW"/>
</dbReference>
<dbReference type="Gene3D" id="3.30.420.100">
    <property type="match status" value="1"/>
</dbReference>
<dbReference type="GO" id="GO:1990904">
    <property type="term" value="C:ribonucleoprotein complex"/>
    <property type="evidence" value="ECO:0007669"/>
    <property type="project" value="UniProtKB-KW"/>
</dbReference>
<sequence>MASLRAATGLPFSPRPACCRPPSSPGSRRGFVFPPRFAPGVFLFFPLDSAGGGGVARRRAYPRIEATARHGARKENPKVRNRRLQKKSLFCSQLTWFLPPPALQFNGTATKPRLSVFCSNRQLYAMLVDDHNKKILFYGSTLQKAICGDPPCGAVEAAGRIGEELIRACKELDITEISSYDRNGFARGEKMMAFEVPVSQYGFLPR</sequence>
<accession>A0A0P0XML6</accession>
<organism evidence="4 5">
    <name type="scientific">Oryza sativa subsp. japonica</name>
    <name type="common">Rice</name>
    <dbReference type="NCBI Taxonomy" id="39947"/>
    <lineage>
        <taxon>Eukaryota</taxon>
        <taxon>Viridiplantae</taxon>
        <taxon>Streptophyta</taxon>
        <taxon>Embryophyta</taxon>
        <taxon>Tracheophyta</taxon>
        <taxon>Spermatophyta</taxon>
        <taxon>Magnoliopsida</taxon>
        <taxon>Liliopsida</taxon>
        <taxon>Poales</taxon>
        <taxon>Poaceae</taxon>
        <taxon>BOP clade</taxon>
        <taxon>Oryzoideae</taxon>
        <taxon>Oryzeae</taxon>
        <taxon>Oryzinae</taxon>
        <taxon>Oryza</taxon>
        <taxon>Oryza sativa</taxon>
    </lineage>
</organism>
<proteinExistence type="inferred from homology"/>
<dbReference type="InterPro" id="IPR005484">
    <property type="entry name" value="Ribosomal_uL18_bac/plant/anim"/>
</dbReference>
<comment type="similarity">
    <text evidence="1">Belongs to the universal ribosomal protein uL18 family.</text>
</comment>
<gene>
    <name evidence="4" type="ordered locus">Os09g0439050</name>
    <name evidence="4" type="ORF">OSNPB_090439050</name>
</gene>
<evidence type="ECO:0000313" key="5">
    <source>
        <dbReference type="Proteomes" id="UP000059680"/>
    </source>
</evidence>
<keyword evidence="3" id="KW-0687">Ribonucleoprotein</keyword>
<dbReference type="EMBL" id="AP014965">
    <property type="protein sequence ID" value="BAT08271.1"/>
    <property type="molecule type" value="Genomic_DNA"/>
</dbReference>
<evidence type="ECO:0000256" key="2">
    <source>
        <dbReference type="ARBA" id="ARBA00022980"/>
    </source>
</evidence>
<dbReference type="SMR" id="A0A0P0XML6"/>
<dbReference type="AlphaFoldDB" id="A0A0P0XML6"/>
<dbReference type="OMA" id="GEPHRRN"/>
<dbReference type="eggNOG" id="KOG1870">
    <property type="taxonomic scope" value="Eukaryota"/>
</dbReference>
<keyword evidence="2" id="KW-0689">Ribosomal protein</keyword>
<reference evidence="5" key="1">
    <citation type="journal article" date="2005" name="Nature">
        <title>The map-based sequence of the rice genome.</title>
        <authorList>
            <consortium name="International rice genome sequencing project (IRGSP)"/>
            <person name="Matsumoto T."/>
            <person name="Wu J."/>
            <person name="Kanamori H."/>
            <person name="Katayose Y."/>
            <person name="Fujisawa M."/>
            <person name="Namiki N."/>
            <person name="Mizuno H."/>
            <person name="Yamamoto K."/>
            <person name="Antonio B.A."/>
            <person name="Baba T."/>
            <person name="Sakata K."/>
            <person name="Nagamura Y."/>
            <person name="Aoki H."/>
            <person name="Arikawa K."/>
            <person name="Arita K."/>
            <person name="Bito T."/>
            <person name="Chiden Y."/>
            <person name="Fujitsuka N."/>
            <person name="Fukunaka R."/>
            <person name="Hamada M."/>
            <person name="Harada C."/>
            <person name="Hayashi A."/>
            <person name="Hijishita S."/>
            <person name="Honda M."/>
            <person name="Hosokawa S."/>
            <person name="Ichikawa Y."/>
            <person name="Idonuma A."/>
            <person name="Iijima M."/>
            <person name="Ikeda M."/>
            <person name="Ikeno M."/>
            <person name="Ito K."/>
            <person name="Ito S."/>
            <person name="Ito T."/>
            <person name="Ito Y."/>
            <person name="Ito Y."/>
            <person name="Iwabuchi A."/>
            <person name="Kamiya K."/>
            <person name="Karasawa W."/>
            <person name="Kurita K."/>
            <person name="Katagiri S."/>
            <person name="Kikuta A."/>
            <person name="Kobayashi H."/>
            <person name="Kobayashi N."/>
            <person name="Machita K."/>
            <person name="Maehara T."/>
            <person name="Masukawa M."/>
            <person name="Mizubayashi T."/>
            <person name="Mukai Y."/>
            <person name="Nagasaki H."/>
            <person name="Nagata Y."/>
            <person name="Naito S."/>
            <person name="Nakashima M."/>
            <person name="Nakama Y."/>
            <person name="Nakamichi Y."/>
            <person name="Nakamura M."/>
            <person name="Meguro A."/>
            <person name="Negishi M."/>
            <person name="Ohta I."/>
            <person name="Ohta T."/>
            <person name="Okamoto M."/>
            <person name="Ono N."/>
            <person name="Saji S."/>
            <person name="Sakaguchi M."/>
            <person name="Sakai K."/>
            <person name="Shibata M."/>
            <person name="Shimokawa T."/>
            <person name="Song J."/>
            <person name="Takazaki Y."/>
            <person name="Terasawa K."/>
            <person name="Tsugane M."/>
            <person name="Tsuji K."/>
            <person name="Ueda S."/>
            <person name="Waki K."/>
            <person name="Yamagata H."/>
            <person name="Yamamoto M."/>
            <person name="Yamamoto S."/>
            <person name="Yamane H."/>
            <person name="Yoshiki S."/>
            <person name="Yoshihara R."/>
            <person name="Yukawa K."/>
            <person name="Zhong H."/>
            <person name="Yano M."/>
            <person name="Yuan Q."/>
            <person name="Ouyang S."/>
            <person name="Liu J."/>
            <person name="Jones K.M."/>
            <person name="Gansberger K."/>
            <person name="Moffat K."/>
            <person name="Hill J."/>
            <person name="Bera J."/>
            <person name="Fadrosh D."/>
            <person name="Jin S."/>
            <person name="Johri S."/>
            <person name="Kim M."/>
            <person name="Overton L."/>
            <person name="Reardon M."/>
            <person name="Tsitrin T."/>
            <person name="Vuong H."/>
            <person name="Weaver B."/>
            <person name="Ciecko A."/>
            <person name="Tallon L."/>
            <person name="Jackson J."/>
            <person name="Pai G."/>
            <person name="Aken S.V."/>
            <person name="Utterback T."/>
            <person name="Reidmuller S."/>
            <person name="Feldblyum T."/>
            <person name="Hsiao J."/>
            <person name="Zismann V."/>
            <person name="Iobst S."/>
            <person name="de Vazeille A.R."/>
            <person name="Buell C.R."/>
            <person name="Ying K."/>
            <person name="Li Y."/>
            <person name="Lu T."/>
            <person name="Huang Y."/>
            <person name="Zhao Q."/>
            <person name="Feng Q."/>
            <person name="Zhang L."/>
            <person name="Zhu J."/>
            <person name="Weng Q."/>
            <person name="Mu J."/>
            <person name="Lu Y."/>
            <person name="Fan D."/>
            <person name="Liu Y."/>
            <person name="Guan J."/>
            <person name="Zhang Y."/>
            <person name="Yu S."/>
            <person name="Liu X."/>
            <person name="Zhang Y."/>
            <person name="Hong G."/>
            <person name="Han B."/>
            <person name="Choisne N."/>
            <person name="Demange N."/>
            <person name="Orjeda G."/>
            <person name="Samain S."/>
            <person name="Cattolico L."/>
            <person name="Pelletier E."/>
            <person name="Couloux A."/>
            <person name="Segurens B."/>
            <person name="Wincker P."/>
            <person name="D'Hont A."/>
            <person name="Scarpelli C."/>
            <person name="Weissenbach J."/>
            <person name="Salanoubat M."/>
            <person name="Quetier F."/>
            <person name="Yu Y."/>
            <person name="Kim H.R."/>
            <person name="Rambo T."/>
            <person name="Currie J."/>
            <person name="Collura K."/>
            <person name="Luo M."/>
            <person name="Yang T."/>
            <person name="Ammiraju J.S.S."/>
            <person name="Engler F."/>
            <person name="Soderlund C."/>
            <person name="Wing R.A."/>
            <person name="Palmer L.E."/>
            <person name="de la Bastide M."/>
            <person name="Spiegel L."/>
            <person name="Nascimento L."/>
            <person name="Zutavern T."/>
            <person name="O'Shaughnessy A."/>
            <person name="Dike S."/>
            <person name="Dedhia N."/>
            <person name="Preston R."/>
            <person name="Balija V."/>
            <person name="McCombie W.R."/>
            <person name="Chow T."/>
            <person name="Chen H."/>
            <person name="Chung M."/>
            <person name="Chen C."/>
            <person name="Shaw J."/>
            <person name="Wu H."/>
            <person name="Hsiao K."/>
            <person name="Chao Y."/>
            <person name="Chu M."/>
            <person name="Cheng C."/>
            <person name="Hour A."/>
            <person name="Lee P."/>
            <person name="Lin S."/>
            <person name="Lin Y."/>
            <person name="Liou J."/>
            <person name="Liu S."/>
            <person name="Hsing Y."/>
            <person name="Raghuvanshi S."/>
            <person name="Mohanty A."/>
            <person name="Bharti A.K."/>
            <person name="Gaur A."/>
            <person name="Gupta V."/>
            <person name="Kumar D."/>
            <person name="Ravi V."/>
            <person name="Vij S."/>
            <person name="Kapur A."/>
            <person name="Khurana P."/>
            <person name="Khurana P."/>
            <person name="Khurana J.P."/>
            <person name="Tyagi A.K."/>
            <person name="Gaikwad K."/>
            <person name="Singh A."/>
            <person name="Dalal V."/>
            <person name="Srivastava S."/>
            <person name="Dixit A."/>
            <person name="Pal A.K."/>
            <person name="Ghazi I.A."/>
            <person name="Yadav M."/>
            <person name="Pandit A."/>
            <person name="Bhargava A."/>
            <person name="Sureshbabu K."/>
            <person name="Batra K."/>
            <person name="Sharma T.R."/>
            <person name="Mohapatra T."/>
            <person name="Singh N.K."/>
            <person name="Messing J."/>
            <person name="Nelson A.B."/>
            <person name="Fuks G."/>
            <person name="Kavchok S."/>
            <person name="Keizer G."/>
            <person name="Linton E."/>
            <person name="Llaca V."/>
            <person name="Song R."/>
            <person name="Tanyolac B."/>
            <person name="Young S."/>
            <person name="Ho-Il K."/>
            <person name="Hahn J.H."/>
            <person name="Sangsakoo G."/>
            <person name="Vanavichit A."/>
            <person name="de Mattos Luiz.A.T."/>
            <person name="Zimmer P.D."/>
            <person name="Malone G."/>
            <person name="Dellagostin O."/>
            <person name="de Oliveira A.C."/>
            <person name="Bevan M."/>
            <person name="Bancroft I."/>
            <person name="Minx P."/>
            <person name="Cordum H."/>
            <person name="Wilson R."/>
            <person name="Cheng Z."/>
            <person name="Jin W."/>
            <person name="Jiang J."/>
            <person name="Leong S.A."/>
            <person name="Iwama H."/>
            <person name="Gojobori T."/>
            <person name="Itoh T."/>
            <person name="Niimura Y."/>
            <person name="Fujii Y."/>
            <person name="Habara T."/>
            <person name="Sakai H."/>
            <person name="Sato Y."/>
            <person name="Wilson G."/>
            <person name="Kumar K."/>
            <person name="McCouch S."/>
            <person name="Juretic N."/>
            <person name="Hoen D."/>
            <person name="Wright S."/>
            <person name="Bruskiewich R."/>
            <person name="Bureau T."/>
            <person name="Miyao A."/>
            <person name="Hirochika H."/>
            <person name="Nishikawa T."/>
            <person name="Kadowaki K."/>
            <person name="Sugiura M."/>
            <person name="Burr B."/>
            <person name="Sasaki T."/>
        </authorList>
    </citation>
    <scope>NUCLEOTIDE SEQUENCE [LARGE SCALE GENOMIC DNA]</scope>
    <source>
        <strain evidence="5">cv. Nipponbare</strain>
    </source>
</reference>
<evidence type="ECO:0000256" key="3">
    <source>
        <dbReference type="ARBA" id="ARBA00023274"/>
    </source>
</evidence>
<dbReference type="PaxDb" id="39947-A0A0P0XML6"/>
<dbReference type="GO" id="GO:0003735">
    <property type="term" value="F:structural constituent of ribosome"/>
    <property type="evidence" value="ECO:0007669"/>
    <property type="project" value="InterPro"/>
</dbReference>
<name>A0A0P0XML6_ORYSJ</name>
<dbReference type="InParanoid" id="A0A0P0XML6"/>
<evidence type="ECO:0000313" key="4">
    <source>
        <dbReference type="EMBL" id="BAT08271.1"/>
    </source>
</evidence>
<dbReference type="Gramene" id="Os09t0439050-00">
    <property type="protein sequence ID" value="Os09t0439050-00"/>
    <property type="gene ID" value="Os09g0439050"/>
</dbReference>
<protein>
    <submittedName>
        <fullName evidence="4">Os09g0439050 protein</fullName>
    </submittedName>
</protein>
<keyword evidence="5" id="KW-1185">Reference proteome</keyword>
<evidence type="ECO:0000256" key="1">
    <source>
        <dbReference type="ARBA" id="ARBA00007116"/>
    </source>
</evidence>
<dbReference type="Pfam" id="PF00861">
    <property type="entry name" value="Ribosomal_L18p"/>
    <property type="match status" value="1"/>
</dbReference>
<dbReference type="CDD" id="cd00432">
    <property type="entry name" value="Ribosomal_L18_L5e"/>
    <property type="match status" value="1"/>
</dbReference>
<dbReference type="PANTHER" id="PTHR12899">
    <property type="entry name" value="39S RIBOSOMAL PROTEIN L18, MITOCHONDRIAL"/>
    <property type="match status" value="1"/>
</dbReference>
<dbReference type="PANTHER" id="PTHR12899:SF8">
    <property type="entry name" value="RIBOSOMAL L18P_L5E FAMILY PROTEIN"/>
    <property type="match status" value="1"/>
</dbReference>
<dbReference type="GO" id="GO:0006412">
    <property type="term" value="P:translation"/>
    <property type="evidence" value="ECO:0007669"/>
    <property type="project" value="InterPro"/>
</dbReference>
<dbReference type="FunCoup" id="A0A0P0XML6">
    <property type="interactions" value="1331"/>
</dbReference>
<dbReference type="InterPro" id="IPR057268">
    <property type="entry name" value="Ribosomal_L18"/>
</dbReference>
<dbReference type="SUPFAM" id="SSF53137">
    <property type="entry name" value="Translational machinery components"/>
    <property type="match status" value="1"/>
</dbReference>